<feature type="transmembrane region" description="Helical" evidence="8">
    <location>
        <begin position="245"/>
        <end position="267"/>
    </location>
</feature>
<evidence type="ECO:0000256" key="6">
    <source>
        <dbReference type="ARBA" id="ARBA00023136"/>
    </source>
</evidence>
<dbReference type="PANTHER" id="PTHR42920:SF5">
    <property type="entry name" value="EAMA DOMAIN-CONTAINING PROTEIN"/>
    <property type="match status" value="1"/>
</dbReference>
<feature type="transmembrane region" description="Helical" evidence="8">
    <location>
        <begin position="185"/>
        <end position="206"/>
    </location>
</feature>
<evidence type="ECO:0000256" key="3">
    <source>
        <dbReference type="ARBA" id="ARBA00022475"/>
    </source>
</evidence>
<dbReference type="GO" id="GO:0005886">
    <property type="term" value="C:plasma membrane"/>
    <property type="evidence" value="ECO:0007669"/>
    <property type="project" value="UniProtKB-SubCell"/>
</dbReference>
<sequence>MAVVPAPRPSTGAVLLLFVSAAWGSAFPLMDDLIDRLPFQDLLAERYLIAALTLFLIRPSSLRGLSRSTWIQGALLGLMFGVGQNAQAWGLHGLSSSVSGFAVGCNVIFTPLLGMILFKVQVSRRIWLAVALALAGLTSFTLIGAESGKLYPVALGATIAAAILYAAHTLVLGRMSVKKRQGFNAYAVSVIQLAVIGLLSGALALPDGIQTPDRPGDWLILAHLSVVSCALGFLARSYGQRHVPAVPAAILMSSQPLWVAAISVLWFGEHVDGPLLLGGGLTAAAMVLAISAKQEPPRPPGYRRPIGPQPPPSQGKGLDPNLLASALRARAVLAELRRRREDPIRLGEPEPAHSHTLVACANVEGCPWQVLNCVSGQEPSLDRLIARASSVVRAQHPDTPDCCRSVTLVGRCLCQVSRQAQANRSLSFVWPPTS</sequence>
<dbReference type="InterPro" id="IPR051258">
    <property type="entry name" value="Diverse_Substrate_Transporter"/>
</dbReference>
<feature type="domain" description="EamA" evidence="9">
    <location>
        <begin position="158"/>
        <end position="289"/>
    </location>
</feature>
<keyword evidence="4 8" id="KW-0812">Transmembrane</keyword>
<dbReference type="PANTHER" id="PTHR42920">
    <property type="entry name" value="OS03G0707200 PROTEIN-RELATED"/>
    <property type="match status" value="1"/>
</dbReference>
<protein>
    <submittedName>
        <fullName evidence="10">Drug/metabolite transporter (DMT)-like permease</fullName>
    </submittedName>
</protein>
<evidence type="ECO:0000256" key="5">
    <source>
        <dbReference type="ARBA" id="ARBA00022989"/>
    </source>
</evidence>
<gene>
    <name evidence="10" type="ORF">HNR30_004833</name>
</gene>
<name>A0A7W0CLM3_9ACTN</name>
<dbReference type="EMBL" id="JACDUR010000005">
    <property type="protein sequence ID" value="MBA2893472.1"/>
    <property type="molecule type" value="Genomic_DNA"/>
</dbReference>
<dbReference type="Pfam" id="PF00892">
    <property type="entry name" value="EamA"/>
    <property type="match status" value="2"/>
</dbReference>
<evidence type="ECO:0000259" key="9">
    <source>
        <dbReference type="Pfam" id="PF00892"/>
    </source>
</evidence>
<reference evidence="10 11" key="1">
    <citation type="submission" date="2020-07" db="EMBL/GenBank/DDBJ databases">
        <title>Genomic Encyclopedia of Type Strains, Phase IV (KMG-IV): sequencing the most valuable type-strain genomes for metagenomic binning, comparative biology and taxonomic classification.</title>
        <authorList>
            <person name="Goeker M."/>
        </authorList>
    </citation>
    <scope>NUCLEOTIDE SEQUENCE [LARGE SCALE GENOMIC DNA]</scope>
    <source>
        <strain evidence="10 11">DSM 45533</strain>
    </source>
</reference>
<accession>A0A7W0CLM3</accession>
<comment type="similarity">
    <text evidence="2">Belongs to the EamA transporter family.</text>
</comment>
<evidence type="ECO:0000313" key="11">
    <source>
        <dbReference type="Proteomes" id="UP000530928"/>
    </source>
</evidence>
<evidence type="ECO:0000256" key="1">
    <source>
        <dbReference type="ARBA" id="ARBA00004651"/>
    </source>
</evidence>
<evidence type="ECO:0000256" key="2">
    <source>
        <dbReference type="ARBA" id="ARBA00007362"/>
    </source>
</evidence>
<evidence type="ECO:0000256" key="4">
    <source>
        <dbReference type="ARBA" id="ARBA00022692"/>
    </source>
</evidence>
<feature type="compositionally biased region" description="Pro residues" evidence="7">
    <location>
        <begin position="297"/>
        <end position="313"/>
    </location>
</feature>
<keyword evidence="3" id="KW-1003">Cell membrane</keyword>
<dbReference type="InterPro" id="IPR000620">
    <property type="entry name" value="EamA_dom"/>
</dbReference>
<keyword evidence="6 8" id="KW-0472">Membrane</keyword>
<dbReference type="InterPro" id="IPR037185">
    <property type="entry name" value="EmrE-like"/>
</dbReference>
<proteinExistence type="inferred from homology"/>
<feature type="transmembrane region" description="Helical" evidence="8">
    <location>
        <begin position="98"/>
        <end position="118"/>
    </location>
</feature>
<comment type="caution">
    <text evidence="10">The sequence shown here is derived from an EMBL/GenBank/DDBJ whole genome shotgun (WGS) entry which is preliminary data.</text>
</comment>
<keyword evidence="5 8" id="KW-1133">Transmembrane helix</keyword>
<dbReference type="AlphaFoldDB" id="A0A7W0CLM3"/>
<organism evidence="10 11">
    <name type="scientific">Nonomuraea soli</name>
    <dbReference type="NCBI Taxonomy" id="1032476"/>
    <lineage>
        <taxon>Bacteria</taxon>
        <taxon>Bacillati</taxon>
        <taxon>Actinomycetota</taxon>
        <taxon>Actinomycetes</taxon>
        <taxon>Streptosporangiales</taxon>
        <taxon>Streptosporangiaceae</taxon>
        <taxon>Nonomuraea</taxon>
    </lineage>
</organism>
<feature type="transmembrane region" description="Helical" evidence="8">
    <location>
        <begin position="151"/>
        <end position="173"/>
    </location>
</feature>
<dbReference type="Proteomes" id="UP000530928">
    <property type="component" value="Unassembled WGS sequence"/>
</dbReference>
<feature type="region of interest" description="Disordered" evidence="7">
    <location>
        <begin position="294"/>
        <end position="318"/>
    </location>
</feature>
<feature type="domain" description="EamA" evidence="9">
    <location>
        <begin position="11"/>
        <end position="138"/>
    </location>
</feature>
<evidence type="ECO:0000256" key="7">
    <source>
        <dbReference type="SAM" id="MobiDB-lite"/>
    </source>
</evidence>
<feature type="transmembrane region" description="Helical" evidence="8">
    <location>
        <begin position="218"/>
        <end position="238"/>
    </location>
</feature>
<keyword evidence="11" id="KW-1185">Reference proteome</keyword>
<feature type="transmembrane region" description="Helical" evidence="8">
    <location>
        <begin position="125"/>
        <end position="145"/>
    </location>
</feature>
<dbReference type="RefSeq" id="WP_181612284.1">
    <property type="nucleotide sequence ID" value="NZ_BAABAM010000017.1"/>
</dbReference>
<comment type="subcellular location">
    <subcellularLocation>
        <location evidence="1">Cell membrane</location>
        <topology evidence="1">Multi-pass membrane protein</topology>
    </subcellularLocation>
</comment>
<evidence type="ECO:0000313" key="10">
    <source>
        <dbReference type="EMBL" id="MBA2893472.1"/>
    </source>
</evidence>
<dbReference type="SUPFAM" id="SSF103481">
    <property type="entry name" value="Multidrug resistance efflux transporter EmrE"/>
    <property type="match status" value="2"/>
</dbReference>
<evidence type="ECO:0000256" key="8">
    <source>
        <dbReference type="SAM" id="Phobius"/>
    </source>
</evidence>